<protein>
    <recommendedName>
        <fullName evidence="5">Transport permease protein</fullName>
    </recommendedName>
</protein>
<feature type="transmembrane region" description="Helical" evidence="5">
    <location>
        <begin position="150"/>
        <end position="173"/>
    </location>
</feature>
<keyword evidence="2 5" id="KW-0812">Transmembrane</keyword>
<comment type="subcellular location">
    <subcellularLocation>
        <location evidence="5">Cell membrane</location>
        <topology evidence="5">Multi-pass membrane protein</topology>
    </subcellularLocation>
    <subcellularLocation>
        <location evidence="1">Membrane</location>
        <topology evidence="1">Multi-pass membrane protein</topology>
    </subcellularLocation>
</comment>
<name>A0A084ABR0_LACLC</name>
<evidence type="ECO:0000256" key="4">
    <source>
        <dbReference type="ARBA" id="ARBA00023136"/>
    </source>
</evidence>
<feature type="domain" description="ABC transmembrane type-2" evidence="6">
    <location>
        <begin position="27"/>
        <end position="256"/>
    </location>
</feature>
<feature type="transmembrane region" description="Helical" evidence="5">
    <location>
        <begin position="123"/>
        <end position="143"/>
    </location>
</feature>
<dbReference type="RefSeq" id="WP_042748133.1">
    <property type="nucleotide sequence ID" value="NZ_AZSI01000024.1"/>
</dbReference>
<dbReference type="PANTHER" id="PTHR43229">
    <property type="entry name" value="NODULATION PROTEIN J"/>
    <property type="match status" value="1"/>
</dbReference>
<dbReference type="Proteomes" id="UP000028401">
    <property type="component" value="Unassembled WGS sequence"/>
</dbReference>
<dbReference type="GO" id="GO:0005886">
    <property type="term" value="C:plasma membrane"/>
    <property type="evidence" value="ECO:0007669"/>
    <property type="project" value="UniProtKB-SubCell"/>
</dbReference>
<dbReference type="InterPro" id="IPR013525">
    <property type="entry name" value="ABC2_TM"/>
</dbReference>
<comment type="caution">
    <text evidence="7">The sequence shown here is derived from an EMBL/GenBank/DDBJ whole genome shotgun (WGS) entry which is preliminary data.</text>
</comment>
<dbReference type="AlphaFoldDB" id="A0A084ABR0"/>
<keyword evidence="4 5" id="KW-0472">Membrane</keyword>
<proteinExistence type="inferred from homology"/>
<evidence type="ECO:0000259" key="6">
    <source>
        <dbReference type="PROSITE" id="PS51012"/>
    </source>
</evidence>
<comment type="similarity">
    <text evidence="5">Belongs to the ABC-2 integral membrane protein family.</text>
</comment>
<keyword evidence="3 5" id="KW-1133">Transmembrane helix</keyword>
<evidence type="ECO:0000256" key="3">
    <source>
        <dbReference type="ARBA" id="ARBA00022989"/>
    </source>
</evidence>
<evidence type="ECO:0000256" key="5">
    <source>
        <dbReference type="RuleBase" id="RU361157"/>
    </source>
</evidence>
<dbReference type="GO" id="GO:0140359">
    <property type="term" value="F:ABC-type transporter activity"/>
    <property type="evidence" value="ECO:0007669"/>
    <property type="project" value="InterPro"/>
</dbReference>
<evidence type="ECO:0000256" key="2">
    <source>
        <dbReference type="ARBA" id="ARBA00022692"/>
    </source>
</evidence>
<feature type="transmembrane region" description="Helical" evidence="5">
    <location>
        <begin position="207"/>
        <end position="227"/>
    </location>
</feature>
<organism evidence="7">
    <name type="scientific">Lactococcus cremoris subsp. cremoris GE214</name>
    <dbReference type="NCBI Taxonomy" id="1415168"/>
    <lineage>
        <taxon>Bacteria</taxon>
        <taxon>Bacillati</taxon>
        <taxon>Bacillota</taxon>
        <taxon>Bacilli</taxon>
        <taxon>Lactobacillales</taxon>
        <taxon>Streptococcaceae</taxon>
        <taxon>Lactococcus</taxon>
        <taxon>Lactococcus cremoris subsp. cremoris</taxon>
    </lineage>
</organism>
<keyword evidence="5" id="KW-1003">Cell membrane</keyword>
<dbReference type="InterPro" id="IPR047817">
    <property type="entry name" value="ABC2_TM_bact-type"/>
</dbReference>
<feature type="transmembrane region" description="Helical" evidence="5">
    <location>
        <begin position="20"/>
        <end position="44"/>
    </location>
</feature>
<keyword evidence="5" id="KW-0813">Transport</keyword>
<feature type="transmembrane region" description="Helical" evidence="5">
    <location>
        <begin position="233"/>
        <end position="253"/>
    </location>
</feature>
<dbReference type="PANTHER" id="PTHR43229:SF2">
    <property type="entry name" value="NODULATION PROTEIN J"/>
    <property type="match status" value="1"/>
</dbReference>
<accession>A0A084ABR0</accession>
<feature type="transmembrane region" description="Helical" evidence="5">
    <location>
        <begin position="64"/>
        <end position="85"/>
    </location>
</feature>
<dbReference type="Pfam" id="PF01061">
    <property type="entry name" value="ABC2_membrane"/>
    <property type="match status" value="1"/>
</dbReference>
<sequence>MIQTILATYKKNRRTQLRAYPISFMFQRVLGSLMGLLLPVLLYYFVFNQNLSSSFLNQTNHMSYIMYVGLGYCSYGLSIATLMNVGRALILEIREGTLDNFLLSPASRLGYFIGVYLEQWGRAFIEFIIIFSFSIILGMPFNIAIFIRILFALLILSAVSLCMAVLLSTVMVFTRDTFITQNTLFIIITVVAGVAFPVSYLPSIVQIVSYLIPLTSAISIVRLLVSYQTIPLMLWLIMSVESIIYFYIGYFWFRKVEKKLIEEVLS</sequence>
<reference evidence="7" key="1">
    <citation type="submission" date="2014-06" db="EMBL/GenBank/DDBJ databases">
        <title>Draft genome sequence of the putrescine producing strain Lactococcus lactis subsp cremoris GE214.</title>
        <authorList>
            <person name="Ladero V."/>
            <person name="Linares D.M."/>
            <person name="del Rio B."/>
            <person name="Mayo B."/>
            <person name="Martin M.C."/>
            <person name="Fernandez M."/>
            <person name="Alvarez M.A."/>
        </authorList>
    </citation>
    <scope>NUCLEOTIDE SEQUENCE [LARGE SCALE GENOMIC DNA]</scope>
    <source>
        <strain evidence="7">GE214</strain>
    </source>
</reference>
<evidence type="ECO:0000313" key="7">
    <source>
        <dbReference type="EMBL" id="KEY62739.1"/>
    </source>
</evidence>
<gene>
    <name evidence="7" type="ORF">U725_01132</name>
</gene>
<dbReference type="EMBL" id="AZSI01000024">
    <property type="protein sequence ID" value="KEY62739.1"/>
    <property type="molecule type" value="Genomic_DNA"/>
</dbReference>
<dbReference type="InterPro" id="IPR051784">
    <property type="entry name" value="Nod_factor_ABC_transporter"/>
</dbReference>
<dbReference type="PATRIC" id="fig|1415168.3.peg.1211"/>
<evidence type="ECO:0000256" key="1">
    <source>
        <dbReference type="ARBA" id="ARBA00004141"/>
    </source>
</evidence>
<dbReference type="PROSITE" id="PS51012">
    <property type="entry name" value="ABC_TM2"/>
    <property type="match status" value="1"/>
</dbReference>
<feature type="transmembrane region" description="Helical" evidence="5">
    <location>
        <begin position="179"/>
        <end position="200"/>
    </location>
</feature>